<evidence type="ECO:0000313" key="1">
    <source>
        <dbReference type="EMBL" id="KAK9109215.1"/>
    </source>
</evidence>
<proteinExistence type="predicted"/>
<protein>
    <submittedName>
        <fullName evidence="1">Uncharacterized protein</fullName>
    </submittedName>
</protein>
<gene>
    <name evidence="1" type="ORF">Sjap_017275</name>
</gene>
<organism evidence="1 2">
    <name type="scientific">Stephania japonica</name>
    <dbReference type="NCBI Taxonomy" id="461633"/>
    <lineage>
        <taxon>Eukaryota</taxon>
        <taxon>Viridiplantae</taxon>
        <taxon>Streptophyta</taxon>
        <taxon>Embryophyta</taxon>
        <taxon>Tracheophyta</taxon>
        <taxon>Spermatophyta</taxon>
        <taxon>Magnoliopsida</taxon>
        <taxon>Ranunculales</taxon>
        <taxon>Menispermaceae</taxon>
        <taxon>Menispermoideae</taxon>
        <taxon>Cissampelideae</taxon>
        <taxon>Stephania</taxon>
    </lineage>
</organism>
<accession>A0AAP0I5Y7</accession>
<comment type="caution">
    <text evidence="1">The sequence shown here is derived from an EMBL/GenBank/DDBJ whole genome shotgun (WGS) entry which is preliminary data.</text>
</comment>
<evidence type="ECO:0000313" key="2">
    <source>
        <dbReference type="Proteomes" id="UP001417504"/>
    </source>
</evidence>
<reference evidence="1 2" key="1">
    <citation type="submission" date="2024-01" db="EMBL/GenBank/DDBJ databases">
        <title>Genome assemblies of Stephania.</title>
        <authorList>
            <person name="Yang L."/>
        </authorList>
    </citation>
    <scope>NUCLEOTIDE SEQUENCE [LARGE SCALE GENOMIC DNA]</scope>
    <source>
        <strain evidence="1">QJT</strain>
        <tissue evidence="1">Leaf</tissue>
    </source>
</reference>
<dbReference type="Proteomes" id="UP001417504">
    <property type="component" value="Unassembled WGS sequence"/>
</dbReference>
<keyword evidence="2" id="KW-1185">Reference proteome</keyword>
<dbReference type="EMBL" id="JBBNAE010000007">
    <property type="protein sequence ID" value="KAK9109215.1"/>
    <property type="molecule type" value="Genomic_DNA"/>
</dbReference>
<sequence length="56" mass="6760">MFLHNLPLEDLIENQSIFTPFFLPCYFHVAYISVKPHEDRHPDKFVSIDRLRQKIC</sequence>
<name>A0AAP0I5Y7_9MAGN</name>
<dbReference type="AlphaFoldDB" id="A0AAP0I5Y7"/>